<keyword evidence="6 10" id="KW-0418">Kinase</keyword>
<protein>
    <recommendedName>
        <fullName evidence="10">Nucleoside diphosphate kinase</fullName>
        <ecNumber evidence="10">2.7.4.6</ecNumber>
    </recommendedName>
</protein>
<comment type="similarity">
    <text evidence="3 9">Belongs to the NDK family.</text>
</comment>
<dbReference type="Proteomes" id="UP000485058">
    <property type="component" value="Unassembled WGS sequence"/>
</dbReference>
<keyword evidence="7 10" id="KW-0067">ATP-binding</keyword>
<dbReference type="AlphaFoldDB" id="A0A6A0AJ62"/>
<keyword evidence="13" id="KW-1185">Reference proteome</keyword>
<dbReference type="EMBL" id="BLLF01006764">
    <property type="protein sequence ID" value="GFH32535.1"/>
    <property type="molecule type" value="Genomic_DNA"/>
</dbReference>
<dbReference type="SMART" id="SM00562">
    <property type="entry name" value="NDK"/>
    <property type="match status" value="1"/>
</dbReference>
<keyword evidence="8" id="KW-0546">Nucleotide metabolism</keyword>
<dbReference type="GO" id="GO:0005524">
    <property type="term" value="F:ATP binding"/>
    <property type="evidence" value="ECO:0007669"/>
    <property type="project" value="UniProtKB-KW"/>
</dbReference>
<sequence>LAARQSGQQQSAWQGLAAVRCCSSRSSTVTSADVKQPGHGFMSSGRIAAMELVAPAAIQKWRELLGPTDSDQARREAPHSIRAHFGTNKTYNACHGSDAPDTAAQEIRYFFGQAPPVGKCDLGRNTTLGVIKPHSVLDGTAGLMLDCIQETFDITALQLFTLDKIAAAEFYEVYKGVLSPGEFNAMVDELTSGPCLALEVADRDGANPVE</sequence>
<evidence type="ECO:0000256" key="8">
    <source>
        <dbReference type="ARBA" id="ARBA00023080"/>
    </source>
</evidence>
<evidence type="ECO:0000259" key="11">
    <source>
        <dbReference type="SMART" id="SM00562"/>
    </source>
</evidence>
<dbReference type="InterPro" id="IPR036850">
    <property type="entry name" value="NDK-like_dom_sf"/>
</dbReference>
<evidence type="ECO:0000256" key="4">
    <source>
        <dbReference type="ARBA" id="ARBA00022679"/>
    </source>
</evidence>
<organism evidence="12 13">
    <name type="scientific">Haematococcus lacustris</name>
    <name type="common">Green alga</name>
    <name type="synonym">Haematococcus pluvialis</name>
    <dbReference type="NCBI Taxonomy" id="44745"/>
    <lineage>
        <taxon>Eukaryota</taxon>
        <taxon>Viridiplantae</taxon>
        <taxon>Chlorophyta</taxon>
        <taxon>core chlorophytes</taxon>
        <taxon>Chlorophyceae</taxon>
        <taxon>CS clade</taxon>
        <taxon>Chlamydomonadales</taxon>
        <taxon>Haematococcaceae</taxon>
        <taxon>Haematococcus</taxon>
    </lineage>
</organism>
<evidence type="ECO:0000313" key="13">
    <source>
        <dbReference type="Proteomes" id="UP000485058"/>
    </source>
</evidence>
<reference evidence="12 13" key="1">
    <citation type="submission" date="2020-02" db="EMBL/GenBank/DDBJ databases">
        <title>Draft genome sequence of Haematococcus lacustris strain NIES-144.</title>
        <authorList>
            <person name="Morimoto D."/>
            <person name="Nakagawa S."/>
            <person name="Yoshida T."/>
            <person name="Sawayama S."/>
        </authorList>
    </citation>
    <scope>NUCLEOTIDE SEQUENCE [LARGE SCALE GENOMIC DNA]</scope>
    <source>
        <strain evidence="12 13">NIES-144</strain>
    </source>
</reference>
<accession>A0A6A0AJ62</accession>
<dbReference type="SUPFAM" id="SSF54919">
    <property type="entry name" value="Nucleoside diphosphate kinase, NDK"/>
    <property type="match status" value="2"/>
</dbReference>
<comment type="caution">
    <text evidence="12">The sequence shown here is derived from an EMBL/GenBank/DDBJ whole genome shotgun (WGS) entry which is preliminary data.</text>
</comment>
<feature type="domain" description="Nucleoside diphosphate kinase-like" evidence="11">
    <location>
        <begin position="18"/>
        <end position="118"/>
    </location>
</feature>
<dbReference type="Gene3D" id="3.30.70.141">
    <property type="entry name" value="Nucleoside diphosphate kinase-like domain"/>
    <property type="match status" value="2"/>
</dbReference>
<keyword evidence="5 10" id="KW-0547">Nucleotide-binding</keyword>
<evidence type="ECO:0000256" key="9">
    <source>
        <dbReference type="PROSITE-ProRule" id="PRU00706"/>
    </source>
</evidence>
<comment type="caution">
    <text evidence="9">Lacks conserved residue(s) required for the propagation of feature annotation.</text>
</comment>
<dbReference type="PROSITE" id="PS51374">
    <property type="entry name" value="NDPK_LIKE"/>
    <property type="match status" value="2"/>
</dbReference>
<feature type="non-terminal residue" evidence="12">
    <location>
        <position position="210"/>
    </location>
</feature>
<dbReference type="PANTHER" id="PTHR46161:SF3">
    <property type="entry name" value="NUCLEOSIDE DIPHOSPHATE KINASE DDB_G0292928-RELATED"/>
    <property type="match status" value="1"/>
</dbReference>
<dbReference type="PROSITE" id="PS00469">
    <property type="entry name" value="NDPK"/>
    <property type="match status" value="1"/>
</dbReference>
<name>A0A6A0AJ62_HAELA</name>
<evidence type="ECO:0000256" key="2">
    <source>
        <dbReference type="ARBA" id="ARBA00000937"/>
    </source>
</evidence>
<gene>
    <name evidence="12" type="ORF">HaLaN_31772</name>
</gene>
<evidence type="ECO:0000313" key="12">
    <source>
        <dbReference type="EMBL" id="GFH32535.1"/>
    </source>
</evidence>
<evidence type="ECO:0000256" key="1">
    <source>
        <dbReference type="ARBA" id="ARBA00000082"/>
    </source>
</evidence>
<dbReference type="InterPro" id="IPR034907">
    <property type="entry name" value="NDK-like_dom"/>
</dbReference>
<evidence type="ECO:0000256" key="3">
    <source>
        <dbReference type="ARBA" id="ARBA00008142"/>
    </source>
</evidence>
<keyword evidence="4 10" id="KW-0808">Transferase</keyword>
<evidence type="ECO:0000256" key="7">
    <source>
        <dbReference type="ARBA" id="ARBA00022840"/>
    </source>
</evidence>
<dbReference type="InterPro" id="IPR023005">
    <property type="entry name" value="Nucleoside_diP_kinase_AS"/>
</dbReference>
<evidence type="ECO:0000256" key="10">
    <source>
        <dbReference type="RuleBase" id="RU004013"/>
    </source>
</evidence>
<comment type="catalytic activity">
    <reaction evidence="2">
        <text>a ribonucleoside 5'-diphosphate + ATP = a ribonucleoside 5'-triphosphate + ADP</text>
        <dbReference type="Rhea" id="RHEA:18113"/>
        <dbReference type="ChEBI" id="CHEBI:30616"/>
        <dbReference type="ChEBI" id="CHEBI:57930"/>
        <dbReference type="ChEBI" id="CHEBI:61557"/>
        <dbReference type="ChEBI" id="CHEBI:456216"/>
        <dbReference type="EC" id="2.7.4.6"/>
    </reaction>
</comment>
<evidence type="ECO:0000256" key="5">
    <source>
        <dbReference type="ARBA" id="ARBA00022741"/>
    </source>
</evidence>
<dbReference type="GO" id="GO:0004550">
    <property type="term" value="F:nucleoside diphosphate kinase activity"/>
    <property type="evidence" value="ECO:0007669"/>
    <property type="project" value="UniProtKB-EC"/>
</dbReference>
<feature type="non-terminal residue" evidence="12">
    <location>
        <position position="1"/>
    </location>
</feature>
<dbReference type="GO" id="GO:0009117">
    <property type="term" value="P:nucleotide metabolic process"/>
    <property type="evidence" value="ECO:0007669"/>
    <property type="project" value="UniProtKB-KW"/>
</dbReference>
<dbReference type="PANTHER" id="PTHR46161">
    <property type="entry name" value="NUCLEOSIDE DIPHOSPHATE KINASE"/>
    <property type="match status" value="1"/>
</dbReference>
<evidence type="ECO:0000256" key="6">
    <source>
        <dbReference type="ARBA" id="ARBA00022777"/>
    </source>
</evidence>
<dbReference type="Pfam" id="PF00334">
    <property type="entry name" value="NDK"/>
    <property type="match status" value="2"/>
</dbReference>
<dbReference type="EC" id="2.7.4.6" evidence="10"/>
<proteinExistence type="inferred from homology"/>
<comment type="catalytic activity">
    <reaction evidence="1 10">
        <text>a 2'-deoxyribonucleoside 5'-diphosphate + ATP = a 2'-deoxyribonucleoside 5'-triphosphate + ADP</text>
        <dbReference type="Rhea" id="RHEA:44640"/>
        <dbReference type="ChEBI" id="CHEBI:30616"/>
        <dbReference type="ChEBI" id="CHEBI:61560"/>
        <dbReference type="ChEBI" id="CHEBI:73316"/>
        <dbReference type="ChEBI" id="CHEBI:456216"/>
        <dbReference type="EC" id="2.7.4.6"/>
    </reaction>
</comment>